<comment type="caution">
    <text evidence="8">The sequence shown here is derived from an EMBL/GenBank/DDBJ whole genome shotgun (WGS) entry which is preliminary data.</text>
</comment>
<evidence type="ECO:0000256" key="2">
    <source>
        <dbReference type="ARBA" id="ARBA00007322"/>
    </source>
</evidence>
<dbReference type="GO" id="GO:0071786">
    <property type="term" value="P:endoplasmic reticulum tubular network organization"/>
    <property type="evidence" value="ECO:0007669"/>
    <property type="project" value="TreeGrafter"/>
</dbReference>
<dbReference type="Pfam" id="PF03661">
    <property type="entry name" value="TMEM33_Pom33"/>
    <property type="match status" value="1"/>
</dbReference>
<keyword evidence="5 7" id="KW-0472">Membrane</keyword>
<evidence type="ECO:0000256" key="6">
    <source>
        <dbReference type="SAM" id="MobiDB-lite"/>
    </source>
</evidence>
<keyword evidence="9" id="KW-1185">Reference proteome</keyword>
<dbReference type="AlphaFoldDB" id="A0A9P1IMQ3"/>
<evidence type="ECO:0000256" key="3">
    <source>
        <dbReference type="ARBA" id="ARBA00022692"/>
    </source>
</evidence>
<dbReference type="InterPro" id="IPR051645">
    <property type="entry name" value="PER33/POM33_regulator"/>
</dbReference>
<feature type="region of interest" description="Disordered" evidence="6">
    <location>
        <begin position="1"/>
        <end position="25"/>
    </location>
</feature>
<feature type="transmembrane region" description="Helical" evidence="7">
    <location>
        <begin position="45"/>
        <end position="68"/>
    </location>
</feature>
<keyword evidence="4 7" id="KW-1133">Transmembrane helix</keyword>
<dbReference type="PANTHER" id="PTHR12703:SF4">
    <property type="entry name" value="TRANSMEMBRANE PROTEIN 33"/>
    <property type="match status" value="1"/>
</dbReference>
<evidence type="ECO:0000256" key="1">
    <source>
        <dbReference type="ARBA" id="ARBA00004141"/>
    </source>
</evidence>
<dbReference type="EMBL" id="CANHGI010000003">
    <property type="protein sequence ID" value="CAI5446082.1"/>
    <property type="molecule type" value="Genomic_DNA"/>
</dbReference>
<dbReference type="GO" id="GO:0016020">
    <property type="term" value="C:membrane"/>
    <property type="evidence" value="ECO:0007669"/>
    <property type="project" value="UniProtKB-SubCell"/>
</dbReference>
<proteinExistence type="inferred from homology"/>
<comment type="subcellular location">
    <subcellularLocation>
        <location evidence="1">Membrane</location>
        <topology evidence="1">Multi-pass membrane protein</topology>
    </subcellularLocation>
</comment>
<feature type="transmembrane region" description="Helical" evidence="7">
    <location>
        <begin position="185"/>
        <end position="209"/>
    </location>
</feature>
<evidence type="ECO:0000313" key="8">
    <source>
        <dbReference type="EMBL" id="CAI5446082.1"/>
    </source>
</evidence>
<protein>
    <recommendedName>
        <fullName evidence="10">Transmembrane protein 33</fullName>
    </recommendedName>
</protein>
<evidence type="ECO:0000256" key="5">
    <source>
        <dbReference type="ARBA" id="ARBA00023136"/>
    </source>
</evidence>
<evidence type="ECO:0008006" key="10">
    <source>
        <dbReference type="Google" id="ProtNLM"/>
    </source>
</evidence>
<dbReference type="GO" id="GO:0005783">
    <property type="term" value="C:endoplasmic reticulum"/>
    <property type="evidence" value="ECO:0007669"/>
    <property type="project" value="TreeGrafter"/>
</dbReference>
<feature type="compositionally biased region" description="Low complexity" evidence="6">
    <location>
        <begin position="11"/>
        <end position="21"/>
    </location>
</feature>
<dbReference type="OrthoDB" id="5581259at2759"/>
<dbReference type="Proteomes" id="UP001152747">
    <property type="component" value="Unassembled WGS sequence"/>
</dbReference>
<evidence type="ECO:0000256" key="4">
    <source>
        <dbReference type="ARBA" id="ARBA00022989"/>
    </source>
</evidence>
<name>A0A9P1IMQ3_9PELO</name>
<gene>
    <name evidence="8" type="ORF">CAMP_LOCUS8719</name>
</gene>
<sequence length="267" mass="30271">MVEIVEEPEDSSQGASSSSQSHQHENQRATYTSVSQYVSANTMDCVLFGARFLTVFFCLNYMFPFLGIVHWYSAYYKVFAASAATFALRLHTRVQGRISVSREFLMQLTLEDAFHYLIYSVVFLMASPVTMATLPVTLYALLQASSFLVKALRETGRNYPFVSKLEQINQQQTQNSLGIIACSEIFLVPLLVSLVFSGQGSMMLPFVYYRFLTLRYASRRNPSTRQAFFQMRISLENVAQSSMCPQVVRMLIHKSIAFLSSRAPPVM</sequence>
<reference evidence="8" key="1">
    <citation type="submission" date="2022-11" db="EMBL/GenBank/DDBJ databases">
        <authorList>
            <person name="Kikuchi T."/>
        </authorList>
    </citation>
    <scope>NUCLEOTIDE SEQUENCE</scope>
    <source>
        <strain evidence="8">PS1010</strain>
    </source>
</reference>
<evidence type="ECO:0000313" key="9">
    <source>
        <dbReference type="Proteomes" id="UP001152747"/>
    </source>
</evidence>
<feature type="compositionally biased region" description="Acidic residues" evidence="6">
    <location>
        <begin position="1"/>
        <end position="10"/>
    </location>
</feature>
<organism evidence="8 9">
    <name type="scientific">Caenorhabditis angaria</name>
    <dbReference type="NCBI Taxonomy" id="860376"/>
    <lineage>
        <taxon>Eukaryota</taxon>
        <taxon>Metazoa</taxon>
        <taxon>Ecdysozoa</taxon>
        <taxon>Nematoda</taxon>
        <taxon>Chromadorea</taxon>
        <taxon>Rhabditida</taxon>
        <taxon>Rhabditina</taxon>
        <taxon>Rhabditomorpha</taxon>
        <taxon>Rhabditoidea</taxon>
        <taxon>Rhabditidae</taxon>
        <taxon>Peloderinae</taxon>
        <taxon>Caenorhabditis</taxon>
    </lineage>
</organism>
<dbReference type="PANTHER" id="PTHR12703">
    <property type="entry name" value="TRANSMEMBRANE PROTEIN 33"/>
    <property type="match status" value="1"/>
</dbReference>
<dbReference type="GO" id="GO:0061024">
    <property type="term" value="P:membrane organization"/>
    <property type="evidence" value="ECO:0007669"/>
    <property type="project" value="TreeGrafter"/>
</dbReference>
<feature type="transmembrane region" description="Helical" evidence="7">
    <location>
        <begin position="113"/>
        <end position="142"/>
    </location>
</feature>
<dbReference type="InterPro" id="IPR005344">
    <property type="entry name" value="TMEM33/Pom33"/>
</dbReference>
<accession>A0A9P1IMQ3</accession>
<keyword evidence="3 7" id="KW-0812">Transmembrane</keyword>
<comment type="similarity">
    <text evidence="2">Belongs to the PER33/POM33 family.</text>
</comment>
<evidence type="ECO:0000256" key="7">
    <source>
        <dbReference type="SAM" id="Phobius"/>
    </source>
</evidence>